<proteinExistence type="predicted"/>
<gene>
    <name evidence="2" type="ORF">FCIRC_5401</name>
</gene>
<reference evidence="2 3" key="2">
    <citation type="submission" date="2020-05" db="EMBL/GenBank/DDBJ databases">
        <title>Identification and distribution of gene clusters putatively required for synthesis of sphingolipid metabolism inhibitors in phylogenetically diverse species of the filamentous fungus Fusarium.</title>
        <authorList>
            <person name="Kim H.-S."/>
            <person name="Busman M."/>
            <person name="Brown D.W."/>
            <person name="Divon H."/>
            <person name="Uhlig S."/>
            <person name="Proctor R.H."/>
        </authorList>
    </citation>
    <scope>NUCLEOTIDE SEQUENCE [LARGE SCALE GENOMIC DNA]</scope>
    <source>
        <strain evidence="2 3">NRRL 25331</strain>
    </source>
</reference>
<dbReference type="AlphaFoldDB" id="A0A8H5X395"/>
<dbReference type="EMBL" id="JAAQPE010000177">
    <property type="protein sequence ID" value="KAF5681676.1"/>
    <property type="molecule type" value="Genomic_DNA"/>
</dbReference>
<name>A0A8H5X395_FUSCI</name>
<organism evidence="2 3">
    <name type="scientific">Fusarium circinatum</name>
    <name type="common">Pitch canker fungus</name>
    <name type="synonym">Gibberella circinata</name>
    <dbReference type="NCBI Taxonomy" id="48490"/>
    <lineage>
        <taxon>Eukaryota</taxon>
        <taxon>Fungi</taxon>
        <taxon>Dikarya</taxon>
        <taxon>Ascomycota</taxon>
        <taxon>Pezizomycotina</taxon>
        <taxon>Sordariomycetes</taxon>
        <taxon>Hypocreomycetidae</taxon>
        <taxon>Hypocreales</taxon>
        <taxon>Nectriaceae</taxon>
        <taxon>Fusarium</taxon>
        <taxon>Fusarium fujikuroi species complex</taxon>
    </lineage>
</organism>
<dbReference type="Proteomes" id="UP000572754">
    <property type="component" value="Unassembled WGS sequence"/>
</dbReference>
<feature type="compositionally biased region" description="Polar residues" evidence="1">
    <location>
        <begin position="109"/>
        <end position="122"/>
    </location>
</feature>
<keyword evidence="3" id="KW-1185">Reference proteome</keyword>
<protein>
    <submittedName>
        <fullName evidence="2">Uncharacterized protein</fullName>
    </submittedName>
</protein>
<evidence type="ECO:0000256" key="1">
    <source>
        <dbReference type="SAM" id="MobiDB-lite"/>
    </source>
</evidence>
<feature type="region of interest" description="Disordered" evidence="1">
    <location>
        <begin position="311"/>
        <end position="344"/>
    </location>
</feature>
<comment type="caution">
    <text evidence="2">The sequence shown here is derived from an EMBL/GenBank/DDBJ whole genome shotgun (WGS) entry which is preliminary data.</text>
</comment>
<feature type="compositionally biased region" description="Polar residues" evidence="1">
    <location>
        <begin position="313"/>
        <end position="323"/>
    </location>
</feature>
<feature type="region of interest" description="Disordered" evidence="1">
    <location>
        <begin position="87"/>
        <end position="122"/>
    </location>
</feature>
<evidence type="ECO:0000313" key="3">
    <source>
        <dbReference type="Proteomes" id="UP000572754"/>
    </source>
</evidence>
<feature type="compositionally biased region" description="Polar residues" evidence="1">
    <location>
        <begin position="92"/>
        <end position="101"/>
    </location>
</feature>
<evidence type="ECO:0000313" key="2">
    <source>
        <dbReference type="EMBL" id="KAF5681676.1"/>
    </source>
</evidence>
<accession>A0A8H5X395</accession>
<feature type="compositionally biased region" description="Polar residues" evidence="1">
    <location>
        <begin position="333"/>
        <end position="344"/>
    </location>
</feature>
<reference evidence="3" key="1">
    <citation type="journal article" date="2020" name="BMC Genomics">
        <title>Correction to: Identification and distribution of gene clusters required for synthesis of sphingolipid metabolism inhibitors in diverse species of the filamentous fungus Fusarium.</title>
        <authorList>
            <person name="Kim H.S."/>
            <person name="Lohmar J.M."/>
            <person name="Busman M."/>
            <person name="Brown D.W."/>
            <person name="Naumann T.A."/>
            <person name="Divon H.H."/>
            <person name="Lysoe E."/>
            <person name="Uhlig S."/>
            <person name="Proctor R.H."/>
        </authorList>
    </citation>
    <scope>NUCLEOTIDE SEQUENCE [LARGE SCALE GENOMIC DNA]</scope>
    <source>
        <strain evidence="3">NRRL 25331</strain>
    </source>
</reference>
<sequence length="344" mass="38326">MERPRTRFVEIAVPYLTAKAQTTVLDANHHALLLRNIYLSHDTPSSGDDRSRNTILPMQFIGSEYEAQLQHANFLPVPPVVQFVEDKHEAKQQTPTSQQPSRWDPGLQAPQNVTQSQQQRVNSQLVLPQAPHSQPHDNVTLVQQPQVTQYAPPPQASYLQLPGDGTLDHPMQLSNSPQPCMTHMEFLRTPASSISQQSLDTTQPQTQKYPIGTELGISSDSPQSNILSAENPSTVIGSMRQQNIGVSQPQHKEDPLPALLGYSQGSPPEDYTRDFIATFFDSNNNDPFPDMDSQEEDIGIDLMDMGNYYEDYNSASLDNTSNDPVPDMDNQEESNGTGLMDTWN</sequence>